<dbReference type="EMBL" id="JAPWDO010000003">
    <property type="protein sequence ID" value="KAJ5479231.1"/>
    <property type="molecule type" value="Genomic_DNA"/>
</dbReference>
<gene>
    <name evidence="1" type="ORF">N7530_004740</name>
</gene>
<accession>A0A9W9WYU5</accession>
<keyword evidence="2" id="KW-1185">Reference proteome</keyword>
<name>A0A9W9WYU5_9EURO</name>
<reference evidence="1" key="1">
    <citation type="submission" date="2022-12" db="EMBL/GenBank/DDBJ databases">
        <authorList>
            <person name="Petersen C."/>
        </authorList>
    </citation>
    <scope>NUCLEOTIDE SEQUENCE</scope>
    <source>
        <strain evidence="1">IBT 17660</strain>
    </source>
</reference>
<comment type="caution">
    <text evidence="1">The sequence shown here is derived from an EMBL/GenBank/DDBJ whole genome shotgun (WGS) entry which is preliminary data.</text>
</comment>
<organism evidence="1 2">
    <name type="scientific">Penicillium desertorum</name>
    <dbReference type="NCBI Taxonomy" id="1303715"/>
    <lineage>
        <taxon>Eukaryota</taxon>
        <taxon>Fungi</taxon>
        <taxon>Dikarya</taxon>
        <taxon>Ascomycota</taxon>
        <taxon>Pezizomycotina</taxon>
        <taxon>Eurotiomycetes</taxon>
        <taxon>Eurotiomycetidae</taxon>
        <taxon>Eurotiales</taxon>
        <taxon>Aspergillaceae</taxon>
        <taxon>Penicillium</taxon>
    </lineage>
</organism>
<dbReference type="AlphaFoldDB" id="A0A9W9WYU5"/>
<sequence length="120" mass="13665">MDSPFTFAACIHSTDQSYLAVNGVPLGCAHMQFEVFALVHYTNGFWIHDGPEEPRDLHSAVAAKLKVFIQDFMRAVRSHRQEWQITAADRTRRTLKLSATQLLTLDVHGPEDWLSRISQN</sequence>
<reference evidence="1" key="2">
    <citation type="journal article" date="2023" name="IMA Fungus">
        <title>Comparative genomic study of the Penicillium genus elucidates a diverse pangenome and 15 lateral gene transfer events.</title>
        <authorList>
            <person name="Petersen C."/>
            <person name="Sorensen T."/>
            <person name="Nielsen M.R."/>
            <person name="Sondergaard T.E."/>
            <person name="Sorensen J.L."/>
            <person name="Fitzpatrick D.A."/>
            <person name="Frisvad J.C."/>
            <person name="Nielsen K.L."/>
        </authorList>
    </citation>
    <scope>NUCLEOTIDE SEQUENCE</scope>
    <source>
        <strain evidence="1">IBT 17660</strain>
    </source>
</reference>
<evidence type="ECO:0000313" key="1">
    <source>
        <dbReference type="EMBL" id="KAJ5479231.1"/>
    </source>
</evidence>
<proteinExistence type="predicted"/>
<dbReference type="Proteomes" id="UP001147760">
    <property type="component" value="Unassembled WGS sequence"/>
</dbReference>
<evidence type="ECO:0000313" key="2">
    <source>
        <dbReference type="Proteomes" id="UP001147760"/>
    </source>
</evidence>
<protein>
    <submittedName>
        <fullName evidence="1">Uncharacterized protein</fullName>
    </submittedName>
</protein>